<protein>
    <submittedName>
        <fullName evidence="2">Uncharacterized protein</fullName>
    </submittedName>
</protein>
<feature type="compositionally biased region" description="Polar residues" evidence="1">
    <location>
        <begin position="213"/>
        <end position="222"/>
    </location>
</feature>
<evidence type="ECO:0000256" key="1">
    <source>
        <dbReference type="SAM" id="MobiDB-lite"/>
    </source>
</evidence>
<feature type="compositionally biased region" description="Basic residues" evidence="1">
    <location>
        <begin position="69"/>
        <end position="80"/>
    </location>
</feature>
<name>S8FVB2_FOMSC</name>
<dbReference type="EMBL" id="KE504137">
    <property type="protein sequence ID" value="EPT02165.1"/>
    <property type="molecule type" value="Genomic_DNA"/>
</dbReference>
<proteinExistence type="predicted"/>
<keyword evidence="3" id="KW-1185">Reference proteome</keyword>
<feature type="compositionally biased region" description="Basic residues" evidence="1">
    <location>
        <begin position="252"/>
        <end position="262"/>
    </location>
</feature>
<feature type="compositionally biased region" description="Low complexity" evidence="1">
    <location>
        <begin position="28"/>
        <end position="47"/>
    </location>
</feature>
<feature type="region of interest" description="Disordered" evidence="1">
    <location>
        <begin position="27"/>
        <end position="138"/>
    </location>
</feature>
<dbReference type="OrthoDB" id="2976199at2759"/>
<feature type="region of interest" description="Disordered" evidence="1">
    <location>
        <begin position="203"/>
        <end position="262"/>
    </location>
</feature>
<dbReference type="Proteomes" id="UP000015241">
    <property type="component" value="Unassembled WGS sequence"/>
</dbReference>
<feature type="compositionally biased region" description="Low complexity" evidence="1">
    <location>
        <begin position="242"/>
        <end position="251"/>
    </location>
</feature>
<dbReference type="HOGENOM" id="CLU_994111_0_0_1"/>
<evidence type="ECO:0000313" key="3">
    <source>
        <dbReference type="Proteomes" id="UP000015241"/>
    </source>
</evidence>
<dbReference type="InParanoid" id="S8FVB2"/>
<organism evidence="2 3">
    <name type="scientific">Fomitopsis schrenkii</name>
    <name type="common">Brown rot fungus</name>
    <dbReference type="NCBI Taxonomy" id="2126942"/>
    <lineage>
        <taxon>Eukaryota</taxon>
        <taxon>Fungi</taxon>
        <taxon>Dikarya</taxon>
        <taxon>Basidiomycota</taxon>
        <taxon>Agaricomycotina</taxon>
        <taxon>Agaricomycetes</taxon>
        <taxon>Polyporales</taxon>
        <taxon>Fomitopsis</taxon>
    </lineage>
</organism>
<accession>S8FVB2</accession>
<gene>
    <name evidence="2" type="ORF">FOMPIDRAFT_99485</name>
</gene>
<reference evidence="2 3" key="1">
    <citation type="journal article" date="2012" name="Science">
        <title>The Paleozoic origin of enzymatic lignin decomposition reconstructed from 31 fungal genomes.</title>
        <authorList>
            <person name="Floudas D."/>
            <person name="Binder M."/>
            <person name="Riley R."/>
            <person name="Barry K."/>
            <person name="Blanchette R.A."/>
            <person name="Henrissat B."/>
            <person name="Martinez A.T."/>
            <person name="Otillar R."/>
            <person name="Spatafora J.W."/>
            <person name="Yadav J.S."/>
            <person name="Aerts A."/>
            <person name="Benoit I."/>
            <person name="Boyd A."/>
            <person name="Carlson A."/>
            <person name="Copeland A."/>
            <person name="Coutinho P.M."/>
            <person name="de Vries R.P."/>
            <person name="Ferreira P."/>
            <person name="Findley K."/>
            <person name="Foster B."/>
            <person name="Gaskell J."/>
            <person name="Glotzer D."/>
            <person name="Gorecki P."/>
            <person name="Heitman J."/>
            <person name="Hesse C."/>
            <person name="Hori C."/>
            <person name="Igarashi K."/>
            <person name="Jurgens J.A."/>
            <person name="Kallen N."/>
            <person name="Kersten P."/>
            <person name="Kohler A."/>
            <person name="Kuees U."/>
            <person name="Kumar T.K.A."/>
            <person name="Kuo A."/>
            <person name="LaButti K."/>
            <person name="Larrondo L.F."/>
            <person name="Lindquist E."/>
            <person name="Ling A."/>
            <person name="Lombard V."/>
            <person name="Lucas S."/>
            <person name="Lundell T."/>
            <person name="Martin R."/>
            <person name="McLaughlin D.J."/>
            <person name="Morgenstern I."/>
            <person name="Morin E."/>
            <person name="Murat C."/>
            <person name="Nagy L.G."/>
            <person name="Nolan M."/>
            <person name="Ohm R.A."/>
            <person name="Patyshakuliyeva A."/>
            <person name="Rokas A."/>
            <person name="Ruiz-Duenas F.J."/>
            <person name="Sabat G."/>
            <person name="Salamov A."/>
            <person name="Samejima M."/>
            <person name="Schmutz J."/>
            <person name="Slot J.C."/>
            <person name="St John F."/>
            <person name="Stenlid J."/>
            <person name="Sun H."/>
            <person name="Sun S."/>
            <person name="Syed K."/>
            <person name="Tsang A."/>
            <person name="Wiebenga A."/>
            <person name="Young D."/>
            <person name="Pisabarro A."/>
            <person name="Eastwood D.C."/>
            <person name="Martin F."/>
            <person name="Cullen D."/>
            <person name="Grigoriev I.V."/>
            <person name="Hibbett D.S."/>
        </authorList>
    </citation>
    <scope>NUCLEOTIDE SEQUENCE</scope>
    <source>
        <strain evidence="3">FP-58527</strain>
    </source>
</reference>
<evidence type="ECO:0000313" key="2">
    <source>
        <dbReference type="EMBL" id="EPT02165.1"/>
    </source>
</evidence>
<sequence>MSKIHDWAQSVPTHTRLVNPFTAATHAPSHVPSVVSSVGPSPSVRGPQHTSLRPLHIPDTRDRSPPRSSPHRSSSHRRGHSLAAPPPPVPLGIPPSVDYRKYVQPQPQRAHPHPPRSSTAPPNAPVPFPSGAAPSRQTHARATYPMDRTHQVHVGYAPGNTYRVAYEPGHKYALPAPPPGQSYVIVPPNRGRVQVVHDPTTQVVSFSKPGSRGTLSSGNSPTKKPLLKRFLASISPNASSARGPPRSGQPPRRLRRHSTSHF</sequence>
<dbReference type="AlphaFoldDB" id="S8FVB2"/>
<feature type="compositionally biased region" description="Pro residues" evidence="1">
    <location>
        <begin position="84"/>
        <end position="93"/>
    </location>
</feature>
<feature type="compositionally biased region" description="Basic and acidic residues" evidence="1">
    <location>
        <begin position="56"/>
        <end position="65"/>
    </location>
</feature>